<name>A0A484K554_9ASTE</name>
<organism evidence="2 3">
    <name type="scientific">Cuscuta campestris</name>
    <dbReference type="NCBI Taxonomy" id="132261"/>
    <lineage>
        <taxon>Eukaryota</taxon>
        <taxon>Viridiplantae</taxon>
        <taxon>Streptophyta</taxon>
        <taxon>Embryophyta</taxon>
        <taxon>Tracheophyta</taxon>
        <taxon>Spermatophyta</taxon>
        <taxon>Magnoliopsida</taxon>
        <taxon>eudicotyledons</taxon>
        <taxon>Gunneridae</taxon>
        <taxon>Pentapetalae</taxon>
        <taxon>asterids</taxon>
        <taxon>lamiids</taxon>
        <taxon>Solanales</taxon>
        <taxon>Convolvulaceae</taxon>
        <taxon>Cuscuteae</taxon>
        <taxon>Cuscuta</taxon>
        <taxon>Cuscuta subgen. Grammica</taxon>
        <taxon>Cuscuta sect. Cleistogrammica</taxon>
    </lineage>
</organism>
<dbReference type="Proteomes" id="UP000595140">
    <property type="component" value="Unassembled WGS sequence"/>
</dbReference>
<dbReference type="AlphaFoldDB" id="A0A484K554"/>
<dbReference type="EMBL" id="OOIL02000038">
    <property type="protein sequence ID" value="VFQ59655.1"/>
    <property type="molecule type" value="Genomic_DNA"/>
</dbReference>
<feature type="compositionally biased region" description="Polar residues" evidence="1">
    <location>
        <begin position="236"/>
        <end position="251"/>
    </location>
</feature>
<feature type="region of interest" description="Disordered" evidence="1">
    <location>
        <begin position="232"/>
        <end position="276"/>
    </location>
</feature>
<keyword evidence="3" id="KW-1185">Reference proteome</keyword>
<dbReference type="OrthoDB" id="1918704at2759"/>
<dbReference type="PANTHER" id="PTHR35095:SF1">
    <property type="entry name" value="OS05G0143300 PROTEIN"/>
    <property type="match status" value="1"/>
</dbReference>
<evidence type="ECO:0000313" key="3">
    <source>
        <dbReference type="Proteomes" id="UP000595140"/>
    </source>
</evidence>
<protein>
    <submittedName>
        <fullName evidence="2">Uncharacterized protein</fullName>
    </submittedName>
</protein>
<evidence type="ECO:0000256" key="1">
    <source>
        <dbReference type="SAM" id="MobiDB-lite"/>
    </source>
</evidence>
<reference evidence="2 3" key="1">
    <citation type="submission" date="2018-04" db="EMBL/GenBank/DDBJ databases">
        <authorList>
            <person name="Vogel A."/>
        </authorList>
    </citation>
    <scope>NUCLEOTIDE SEQUENCE [LARGE SCALE GENOMIC DNA]</scope>
</reference>
<gene>
    <name evidence="2" type="ORF">CCAM_LOCUS1431</name>
</gene>
<accession>A0A484K554</accession>
<proteinExistence type="predicted"/>
<dbReference type="PANTHER" id="PTHR35095">
    <property type="entry name" value="OS05G0143300 PROTEIN"/>
    <property type="match status" value="1"/>
</dbReference>
<evidence type="ECO:0000313" key="2">
    <source>
        <dbReference type="EMBL" id="VFQ59655.1"/>
    </source>
</evidence>
<sequence length="424" mass="46997">MAACVMASRGFSPWLLLPQHLEQGTARLLFKEHVPFIPRDGTNLEMLKSSSANLKLQQKEDIWKPMSALLNAKKIMQMNAHTSRPLLVDAQDESHSGSVIFSFCVDDQCINYEQICRYIVSGSTEILDPQAIAIGVPQWQTASCLAKPQSAFIYPSSSSSLHIPPSDVVGVFDQRINPLSFGQLSRQLSRSDMNHILSTMSEHYQFKNWNAANSRKQPMLVPYFDRRMTREAKVKSSAQEPESVKSVASLTSPEKSKDKKSLKTKRNKKQQMKERDLYRNNTLHAFETLLSILVDKQRRGTTILTSLMTLKKSGNDLPRLLTRLSAAIAGTALSVFLSSACKVAAGRGVAMSASSAVFNTGLGMGLVWLSWGVNSLRDTVISITKSSSKLGMREGELLGKLDKDVKQIYLRAVALMAVAVLRFV</sequence>